<gene>
    <name evidence="15" type="ORF">BCO_0068700</name>
</gene>
<evidence type="ECO:0000313" key="15">
    <source>
        <dbReference type="EMBL" id="AHH10643.1"/>
    </source>
</evidence>
<evidence type="ECO:0000256" key="2">
    <source>
        <dbReference type="ARBA" id="ARBA00008142"/>
    </source>
</evidence>
<dbReference type="NCBIfam" id="NF011115">
    <property type="entry name" value="PRK14543.1"/>
    <property type="match status" value="1"/>
</dbReference>
<evidence type="ECO:0000256" key="6">
    <source>
        <dbReference type="ARBA" id="ARBA00022723"/>
    </source>
</evidence>
<evidence type="ECO:0000256" key="5">
    <source>
        <dbReference type="ARBA" id="ARBA00022679"/>
    </source>
</evidence>
<evidence type="ECO:0000256" key="3">
    <source>
        <dbReference type="ARBA" id="ARBA00012966"/>
    </source>
</evidence>
<comment type="caution">
    <text evidence="12">Lacks conserved residue(s) required for the propagation of feature annotation.</text>
</comment>
<dbReference type="GO" id="GO:0046872">
    <property type="term" value="F:metal ion binding"/>
    <property type="evidence" value="ECO:0007669"/>
    <property type="project" value="UniProtKB-KW"/>
</dbReference>
<keyword evidence="11" id="KW-0546">Nucleotide metabolism</keyword>
<protein>
    <recommendedName>
        <fullName evidence="3">nucleoside-diphosphate kinase</fullName>
        <ecNumber evidence="3">2.7.4.6</ecNumber>
    </recommendedName>
</protein>
<dbReference type="PANTHER" id="PTHR11349">
    <property type="entry name" value="NUCLEOSIDE DIPHOSPHATE KINASE"/>
    <property type="match status" value="1"/>
</dbReference>
<keyword evidence="6" id="KW-0479">Metal-binding</keyword>
<dbReference type="SMART" id="SM00562">
    <property type="entry name" value="NDK"/>
    <property type="match status" value="1"/>
</dbReference>
<dbReference type="GO" id="GO:0006241">
    <property type="term" value="P:CTP biosynthetic process"/>
    <property type="evidence" value="ECO:0007669"/>
    <property type="project" value="InterPro"/>
</dbReference>
<keyword evidence="7" id="KW-0547">Nucleotide-binding</keyword>
<dbReference type="PROSITE" id="PS51374">
    <property type="entry name" value="NDPK_LIKE"/>
    <property type="match status" value="1"/>
</dbReference>
<accession>W5SVD9</accession>
<keyword evidence="8 15" id="KW-0418">Kinase</keyword>
<keyword evidence="9" id="KW-0067">ATP-binding</keyword>
<evidence type="ECO:0000256" key="4">
    <source>
        <dbReference type="ARBA" id="ARBA00022553"/>
    </source>
</evidence>
<dbReference type="GO" id="GO:0005524">
    <property type="term" value="F:ATP binding"/>
    <property type="evidence" value="ECO:0007669"/>
    <property type="project" value="UniProtKB-KW"/>
</dbReference>
<name>W5SVD9_9SPIR</name>
<evidence type="ECO:0000256" key="10">
    <source>
        <dbReference type="ARBA" id="ARBA00022842"/>
    </source>
</evidence>
<dbReference type="PATRIC" id="fig|1313292.3.peg.495"/>
<dbReference type="Proteomes" id="UP000019330">
    <property type="component" value="Chromosome"/>
</dbReference>
<evidence type="ECO:0000256" key="9">
    <source>
        <dbReference type="ARBA" id="ARBA00022840"/>
    </source>
</evidence>
<organism evidence="15 16">
    <name type="scientific">Borrelia coriaceae ATCC 43381</name>
    <dbReference type="NCBI Taxonomy" id="1408429"/>
    <lineage>
        <taxon>Bacteria</taxon>
        <taxon>Pseudomonadati</taxon>
        <taxon>Spirochaetota</taxon>
        <taxon>Spirochaetia</taxon>
        <taxon>Spirochaetales</taxon>
        <taxon>Borreliaceae</taxon>
        <taxon>Borrelia</taxon>
    </lineage>
</organism>
<comment type="cofactor">
    <cofactor evidence="1">
        <name>Mg(2+)</name>
        <dbReference type="ChEBI" id="CHEBI:18420"/>
    </cofactor>
</comment>
<keyword evidence="10" id="KW-0460">Magnesium</keyword>
<dbReference type="PRINTS" id="PR01243">
    <property type="entry name" value="NUCDPKINASE"/>
</dbReference>
<keyword evidence="16" id="KW-1185">Reference proteome</keyword>
<evidence type="ECO:0000313" key="16">
    <source>
        <dbReference type="Proteomes" id="UP000019330"/>
    </source>
</evidence>
<evidence type="ECO:0000256" key="7">
    <source>
        <dbReference type="ARBA" id="ARBA00022741"/>
    </source>
</evidence>
<dbReference type="AlphaFoldDB" id="W5SVD9"/>
<dbReference type="InterPro" id="IPR036850">
    <property type="entry name" value="NDK-like_dom_sf"/>
</dbReference>
<evidence type="ECO:0000256" key="1">
    <source>
        <dbReference type="ARBA" id="ARBA00001946"/>
    </source>
</evidence>
<dbReference type="GO" id="GO:0006228">
    <property type="term" value="P:UTP biosynthetic process"/>
    <property type="evidence" value="ECO:0007669"/>
    <property type="project" value="InterPro"/>
</dbReference>
<dbReference type="FunFam" id="3.30.70.141:FF:000017">
    <property type="entry name" value="Nucleoside diphosphate kinase"/>
    <property type="match status" value="1"/>
</dbReference>
<dbReference type="InterPro" id="IPR001564">
    <property type="entry name" value="Nucleoside_diP_kinase"/>
</dbReference>
<evidence type="ECO:0000256" key="13">
    <source>
        <dbReference type="RuleBase" id="RU004011"/>
    </source>
</evidence>
<evidence type="ECO:0000256" key="12">
    <source>
        <dbReference type="PROSITE-ProRule" id="PRU00706"/>
    </source>
</evidence>
<dbReference type="Pfam" id="PF00334">
    <property type="entry name" value="NDK"/>
    <property type="match status" value="1"/>
</dbReference>
<dbReference type="eggNOG" id="COG0105">
    <property type="taxonomic scope" value="Bacteria"/>
</dbReference>
<reference evidence="15" key="1">
    <citation type="submission" date="2013-04" db="EMBL/GenBank/DDBJ databases">
        <title>Comparative Genomics of Relapsing Fever Spirochetes.</title>
        <authorList>
            <person name="Schwan T.G."/>
            <person name="Raffel S.J."/>
            <person name="Porcella S.F."/>
            <person name="Martens C.A."/>
            <person name="Bruno D.P."/>
            <person name="Ricklefs S.M."/>
            <person name="Barbian K.B."/>
        </authorList>
    </citation>
    <scope>NUCLEOTIDE SEQUENCE [LARGE SCALE GENOMIC DNA]</scope>
    <source>
        <strain evidence="15">Co53</strain>
    </source>
</reference>
<comment type="similarity">
    <text evidence="2 12 13">Belongs to the NDK family.</text>
</comment>
<dbReference type="GO" id="GO:0004550">
    <property type="term" value="F:nucleoside diphosphate kinase activity"/>
    <property type="evidence" value="ECO:0007669"/>
    <property type="project" value="UniProtKB-EC"/>
</dbReference>
<proteinExistence type="inferred from homology"/>
<keyword evidence="5 15" id="KW-0808">Transferase</keyword>
<dbReference type="SUPFAM" id="SSF54919">
    <property type="entry name" value="Nucleoside diphosphate kinase, NDK"/>
    <property type="match status" value="1"/>
</dbReference>
<sequence length="198" mass="22977">MFFEIDVYKVNKLCLIINLNCIENIGRFFMSTLIQRTLCIIKPDGVRRGLIGNVISRFERTGLKIVAAKMMLINREMAEAHYLYDDIAVRHSECVWKSLINFIISSPIFVFVVEGVEVVEVVRKFCGSTEPKMALPGTIRGDFAYHSFKYANEKEFPVYNVIHASASVVDALREIPLWFKEDEILTYKRDDEFEHYYA</sequence>
<evidence type="ECO:0000256" key="8">
    <source>
        <dbReference type="ARBA" id="ARBA00022777"/>
    </source>
</evidence>
<keyword evidence="4" id="KW-0597">Phosphoprotein</keyword>
<dbReference type="InterPro" id="IPR034907">
    <property type="entry name" value="NDK-like_dom"/>
</dbReference>
<dbReference type="GO" id="GO:0006183">
    <property type="term" value="P:GTP biosynthetic process"/>
    <property type="evidence" value="ECO:0007669"/>
    <property type="project" value="InterPro"/>
</dbReference>
<dbReference type="EC" id="2.7.4.6" evidence="3"/>
<dbReference type="Gene3D" id="3.30.70.141">
    <property type="entry name" value="Nucleoside diphosphate kinase-like domain"/>
    <property type="match status" value="1"/>
</dbReference>
<dbReference type="HOGENOM" id="CLU_060216_6_3_12"/>
<dbReference type="STRING" id="1313292.BCO_0068700"/>
<dbReference type="EMBL" id="CP005745">
    <property type="protein sequence ID" value="AHH10643.1"/>
    <property type="molecule type" value="Genomic_DNA"/>
</dbReference>
<feature type="domain" description="Nucleoside diphosphate kinase-like" evidence="14">
    <location>
        <begin position="34"/>
        <end position="186"/>
    </location>
</feature>
<evidence type="ECO:0000259" key="14">
    <source>
        <dbReference type="SMART" id="SM00562"/>
    </source>
</evidence>
<evidence type="ECO:0000256" key="11">
    <source>
        <dbReference type="ARBA" id="ARBA00023080"/>
    </source>
</evidence>